<feature type="transmembrane region" description="Helical" evidence="1">
    <location>
        <begin position="133"/>
        <end position="151"/>
    </location>
</feature>
<dbReference type="Pfam" id="PF13536">
    <property type="entry name" value="EmrE"/>
    <property type="match status" value="1"/>
</dbReference>
<keyword evidence="1" id="KW-0472">Membrane</keyword>
<keyword evidence="3" id="KW-1185">Reference proteome</keyword>
<accession>A0ABW3AMZ5</accession>
<feature type="transmembrane region" description="Helical" evidence="1">
    <location>
        <begin position="97"/>
        <end position="121"/>
    </location>
</feature>
<keyword evidence="1" id="KW-0812">Transmembrane</keyword>
<gene>
    <name evidence="2" type="ORF">ACFQZX_00375</name>
</gene>
<organism evidence="2 3">
    <name type="scientific">Mucilaginibacter litoreus</name>
    <dbReference type="NCBI Taxonomy" id="1048221"/>
    <lineage>
        <taxon>Bacteria</taxon>
        <taxon>Pseudomonadati</taxon>
        <taxon>Bacteroidota</taxon>
        <taxon>Sphingobacteriia</taxon>
        <taxon>Sphingobacteriales</taxon>
        <taxon>Sphingobacteriaceae</taxon>
        <taxon>Mucilaginibacter</taxon>
    </lineage>
</organism>
<name>A0ABW3AMZ5_9SPHI</name>
<dbReference type="InterPro" id="IPR032713">
    <property type="entry name" value="EmrE"/>
</dbReference>
<feature type="transmembrane region" description="Helical" evidence="1">
    <location>
        <begin position="289"/>
        <end position="307"/>
    </location>
</feature>
<evidence type="ECO:0000313" key="3">
    <source>
        <dbReference type="Proteomes" id="UP001597010"/>
    </source>
</evidence>
<proteinExistence type="predicted"/>
<keyword evidence="1" id="KW-1133">Transmembrane helix</keyword>
<protein>
    <submittedName>
        <fullName evidence="2">Multidrug resistance efflux transporter family protein</fullName>
    </submittedName>
</protein>
<feature type="transmembrane region" description="Helical" evidence="1">
    <location>
        <begin position="260"/>
        <end position="277"/>
    </location>
</feature>
<dbReference type="EMBL" id="JBHTHZ010000001">
    <property type="protein sequence ID" value="MFD0792046.1"/>
    <property type="molecule type" value="Genomic_DNA"/>
</dbReference>
<feature type="transmembrane region" description="Helical" evidence="1">
    <location>
        <begin position="36"/>
        <end position="57"/>
    </location>
</feature>
<evidence type="ECO:0000256" key="1">
    <source>
        <dbReference type="SAM" id="Phobius"/>
    </source>
</evidence>
<comment type="caution">
    <text evidence="2">The sequence shown here is derived from an EMBL/GenBank/DDBJ whole genome shotgun (WGS) entry which is preliminary data.</text>
</comment>
<sequence length="318" mass="34764">MSKPHLITAFILAALSSAFMSTGMIVNSLLEGQGMSWTWTASLRFLLLLPMLVGVVASRKRLLPLLAALRSLPLAFLLWGNLGFGGFYTLLVCATHFLPAWLVTAAFMTTILTGLLLAPLIYRDHRAVVPRRALALALGLLACLALMEFDQLQHMHYSWWAVIGLLLAFLAAVLWPLCNRMLLLRLEARRLKLDPLQRSLGMTLGSLPVLITLAVYAYVQSGLPGKVQLAGSLSAAFFAGLIGCVLFFKALNLTQRQPMAMAAVEAMQVLVIFFTLLGESLVRQLRPPGPWALAGMTGVLLTLATYIQQTFKTTPELS</sequence>
<feature type="transmembrane region" description="Helical" evidence="1">
    <location>
        <begin position="157"/>
        <end position="178"/>
    </location>
</feature>
<reference evidence="3" key="1">
    <citation type="journal article" date="2019" name="Int. J. Syst. Evol. Microbiol.">
        <title>The Global Catalogue of Microorganisms (GCM) 10K type strain sequencing project: providing services to taxonomists for standard genome sequencing and annotation.</title>
        <authorList>
            <consortium name="The Broad Institute Genomics Platform"/>
            <consortium name="The Broad Institute Genome Sequencing Center for Infectious Disease"/>
            <person name="Wu L."/>
            <person name="Ma J."/>
        </authorList>
    </citation>
    <scope>NUCLEOTIDE SEQUENCE [LARGE SCALE GENOMIC DNA]</scope>
    <source>
        <strain evidence="3">CCUG 61484</strain>
    </source>
</reference>
<evidence type="ECO:0000313" key="2">
    <source>
        <dbReference type="EMBL" id="MFD0792046.1"/>
    </source>
</evidence>
<feature type="transmembrane region" description="Helical" evidence="1">
    <location>
        <begin position="199"/>
        <end position="219"/>
    </location>
</feature>
<feature type="transmembrane region" description="Helical" evidence="1">
    <location>
        <begin position="231"/>
        <end position="248"/>
    </location>
</feature>
<dbReference type="RefSeq" id="WP_377110757.1">
    <property type="nucleotide sequence ID" value="NZ_JBHTHZ010000001.1"/>
</dbReference>
<feature type="transmembrane region" description="Helical" evidence="1">
    <location>
        <begin position="69"/>
        <end position="91"/>
    </location>
</feature>
<dbReference type="Proteomes" id="UP001597010">
    <property type="component" value="Unassembled WGS sequence"/>
</dbReference>